<name>A0A0S4SC36_CAMHY</name>
<keyword evidence="2" id="KW-1185">Reference proteome</keyword>
<dbReference type="Proteomes" id="UP000052237">
    <property type="component" value="Unassembled WGS sequence"/>
</dbReference>
<organism evidence="1 2">
    <name type="scientific">Campylobacter hyointestinalis subsp. hyointestinalis</name>
    <dbReference type="NCBI Taxonomy" id="91352"/>
    <lineage>
        <taxon>Bacteria</taxon>
        <taxon>Pseudomonadati</taxon>
        <taxon>Campylobacterota</taxon>
        <taxon>Epsilonproteobacteria</taxon>
        <taxon>Campylobacterales</taxon>
        <taxon>Campylobacteraceae</taxon>
        <taxon>Campylobacter</taxon>
    </lineage>
</organism>
<dbReference type="RefSeq" id="WP_059435241.1">
    <property type="nucleotide sequence ID" value="NZ_FAVB01000003.1"/>
</dbReference>
<dbReference type="EMBL" id="FAVB01000003">
    <property type="protein sequence ID" value="CUU83473.1"/>
    <property type="molecule type" value="Genomic_DNA"/>
</dbReference>
<dbReference type="AlphaFoldDB" id="A0A0S4SC36"/>
<accession>A0A0S4SC36</accession>
<evidence type="ECO:0000313" key="1">
    <source>
        <dbReference type="EMBL" id="CUU83473.1"/>
    </source>
</evidence>
<comment type="caution">
    <text evidence="1">The sequence shown here is derived from an EMBL/GenBank/DDBJ whole genome shotgun (WGS) entry which is preliminary data.</text>
</comment>
<gene>
    <name evidence="1" type="ORF">ERS686654_01421</name>
</gene>
<sequence>MNNNLLKMLLKSKIAKSKDKKEIIDELLSYLGKENQKALKNALDELFLMIITRKDDPNLQSLIQNKINALELNIPNLDYEMIYEKFADEALPNDKFNNIAFSFDTSDIKALEVMRKNFYWMKNEYNEKVSSELKEITQKVFNGEIPRTEMASALKEQFKGVLSANTSYFEGVSDHIISQMQNIARVNQASKYSAPYYKVVARIDSRTSECCRSMNGRIIPASHIEAQSQAIQNAKNIAEKKSAAVWRSEPFYGKILPKNFGLPPYHFRCRTELVPVWVDESEVDGIKMSNTNPLSKDEVIKHIDKTGVERVLTKDNYYGEDNHSLPLHKRASKSDIVRALNSINTVAKNAKNDYINAFSDNGYFIVFNGDEIVTCFKPNENKKKAFDYFKDVSEYDKKEVIKWKIANLL</sequence>
<proteinExistence type="predicted"/>
<protein>
    <submittedName>
        <fullName evidence="1">Phage head morphogenesis protein, SPP1 gp7 family</fullName>
    </submittedName>
</protein>
<evidence type="ECO:0000313" key="2">
    <source>
        <dbReference type="Proteomes" id="UP000052237"/>
    </source>
</evidence>
<reference evidence="1 2" key="1">
    <citation type="submission" date="2015-11" db="EMBL/GenBank/DDBJ databases">
        <authorList>
            <consortium name="Pathogen Informatics"/>
        </authorList>
    </citation>
    <scope>NUCLEOTIDE SEQUENCE [LARGE SCALE GENOMIC DNA]</scope>
    <source>
        <strain evidence="1 2">006A-0059</strain>
    </source>
</reference>